<sequence length="486" mass="54147">MSATQNLSLEAGGTRIPLQARSILKKSVISTPSIHRRVETKSPAPVITTNVRDNPRNVYNRNDKPILEPTRRIFPLGPGCSIRESNTSRLEKVGDSNNRNTINDNNININNIKRNKGNIGGSNDVNEQNSTKKESKGERNQISPHPSVQQPSISMEDSPNRSESTTGLVSLMSRRSSSSLLMAMDEWHAQPPPRPRRPQAPKEDSYRIPAQFLSLRVRRRAAIVLSRWWRSRGDRERARLLRAVELVQRVGRRYLVVLRLRRRNTIRKDQGASFARSIMLRGGVSALLNSVLGASIDRLPDEGWVLPCDDVDDLLNLSRSAPLKSRMNASRSCIKSHSLAPRAFAKSVRSTRIVNFDLGDAPAAVSRAALGTLYDSSIADVTPLIPADQDIIPEMPMLVSHERIIKKPLPPRRLSLISYTEEAVKEERKRNEAVCCMLNGCTALEPLSVKVARVSGSVNVADLGPWRRDKAQRSTVARLCCRVSPV</sequence>
<dbReference type="AlphaFoldDB" id="A0A1X0P472"/>
<feature type="compositionally biased region" description="Basic and acidic residues" evidence="1">
    <location>
        <begin position="130"/>
        <end position="139"/>
    </location>
</feature>
<gene>
    <name evidence="2" type="ORF">TM35_000053320</name>
</gene>
<proteinExistence type="predicted"/>
<evidence type="ECO:0000313" key="2">
    <source>
        <dbReference type="EMBL" id="ORC91736.1"/>
    </source>
</evidence>
<dbReference type="VEuPathDB" id="TriTrypDB:TM35_000053320"/>
<accession>A0A1X0P472</accession>
<feature type="compositionally biased region" description="Polar residues" evidence="1">
    <location>
        <begin position="140"/>
        <end position="168"/>
    </location>
</feature>
<name>A0A1X0P472_9TRYP</name>
<keyword evidence="3" id="KW-1185">Reference proteome</keyword>
<dbReference type="GeneID" id="39982767"/>
<dbReference type="OrthoDB" id="245373at2759"/>
<dbReference type="EMBL" id="NBCO01000005">
    <property type="protein sequence ID" value="ORC91736.1"/>
    <property type="molecule type" value="Genomic_DNA"/>
</dbReference>
<feature type="compositionally biased region" description="Low complexity" evidence="1">
    <location>
        <begin position="95"/>
        <end position="112"/>
    </location>
</feature>
<protein>
    <submittedName>
        <fullName evidence="2">Uncharacterized protein</fullName>
    </submittedName>
</protein>
<feature type="region of interest" description="Disordered" evidence="1">
    <location>
        <begin position="91"/>
        <end position="168"/>
    </location>
</feature>
<dbReference type="Proteomes" id="UP000192257">
    <property type="component" value="Unassembled WGS sequence"/>
</dbReference>
<organism evidence="2 3">
    <name type="scientific">Trypanosoma theileri</name>
    <dbReference type="NCBI Taxonomy" id="67003"/>
    <lineage>
        <taxon>Eukaryota</taxon>
        <taxon>Discoba</taxon>
        <taxon>Euglenozoa</taxon>
        <taxon>Kinetoplastea</taxon>
        <taxon>Metakinetoplastina</taxon>
        <taxon>Trypanosomatida</taxon>
        <taxon>Trypanosomatidae</taxon>
        <taxon>Trypanosoma</taxon>
    </lineage>
</organism>
<dbReference type="RefSeq" id="XP_028885802.1">
    <property type="nucleotide sequence ID" value="XM_029022987.1"/>
</dbReference>
<comment type="caution">
    <text evidence="2">The sequence shown here is derived from an EMBL/GenBank/DDBJ whole genome shotgun (WGS) entry which is preliminary data.</text>
</comment>
<evidence type="ECO:0000313" key="3">
    <source>
        <dbReference type="Proteomes" id="UP000192257"/>
    </source>
</evidence>
<evidence type="ECO:0000256" key="1">
    <source>
        <dbReference type="SAM" id="MobiDB-lite"/>
    </source>
</evidence>
<reference evidence="2 3" key="1">
    <citation type="submission" date="2017-03" db="EMBL/GenBank/DDBJ databases">
        <title>An alternative strategy for trypanosome survival in the mammalian bloodstream revealed through genome and transcriptome analysis of the ubiquitous bovine parasite Trypanosoma (Megatrypanum) theileri.</title>
        <authorList>
            <person name="Kelly S."/>
            <person name="Ivens A."/>
            <person name="Mott A."/>
            <person name="O'Neill E."/>
            <person name="Emms D."/>
            <person name="Macleod O."/>
            <person name="Voorheis P."/>
            <person name="Matthews J."/>
            <person name="Matthews K."/>
            <person name="Carrington M."/>
        </authorList>
    </citation>
    <scope>NUCLEOTIDE SEQUENCE [LARGE SCALE GENOMIC DNA]</scope>
    <source>
        <strain evidence="2">Edinburgh</strain>
    </source>
</reference>